<dbReference type="PROSITE" id="PS51999">
    <property type="entry name" value="ZF_GRF"/>
    <property type="match status" value="1"/>
</dbReference>
<evidence type="ECO:0000259" key="16">
    <source>
        <dbReference type="PROSITE" id="PS51999"/>
    </source>
</evidence>
<dbReference type="AlphaFoldDB" id="A0A1E4RI05"/>
<feature type="binding site" evidence="11">
    <location>
        <position position="221"/>
    </location>
    <ligand>
        <name>Mg(2+)</name>
        <dbReference type="ChEBI" id="CHEBI:18420"/>
        <label>1</label>
    </ligand>
</feature>
<gene>
    <name evidence="17" type="ORF">HYPBUDRAFT_108873</name>
</gene>
<feature type="region of interest" description="Disordered" evidence="15">
    <location>
        <begin position="396"/>
        <end position="422"/>
    </location>
</feature>
<dbReference type="GO" id="GO:0005634">
    <property type="term" value="C:nucleus"/>
    <property type="evidence" value="ECO:0007669"/>
    <property type="project" value="TreeGrafter"/>
</dbReference>
<keyword evidence="5 13" id="KW-0863">Zinc-finger</keyword>
<dbReference type="Proteomes" id="UP000095085">
    <property type="component" value="Unassembled WGS sequence"/>
</dbReference>
<dbReference type="GO" id="GO:0006284">
    <property type="term" value="P:base-excision repair"/>
    <property type="evidence" value="ECO:0007669"/>
    <property type="project" value="EnsemblFungi"/>
</dbReference>
<dbReference type="GO" id="GO:0008311">
    <property type="term" value="F:double-stranded DNA 3'-5' DNA exonuclease activity"/>
    <property type="evidence" value="ECO:0007669"/>
    <property type="project" value="EnsemblFungi"/>
</dbReference>
<evidence type="ECO:0000256" key="7">
    <source>
        <dbReference type="ARBA" id="ARBA00022833"/>
    </source>
</evidence>
<dbReference type="PANTHER" id="PTHR22748">
    <property type="entry name" value="AP ENDONUCLEASE"/>
    <property type="match status" value="1"/>
</dbReference>
<dbReference type="PROSITE" id="PS51435">
    <property type="entry name" value="AP_NUCLEASE_F1_4"/>
    <property type="match status" value="1"/>
</dbReference>
<feature type="site" description="Important for catalytic activity" evidence="12">
    <location>
        <position position="319"/>
    </location>
</feature>
<dbReference type="PROSITE" id="PS00728">
    <property type="entry name" value="AP_NUCLEASE_F1_3"/>
    <property type="match status" value="1"/>
</dbReference>
<evidence type="ECO:0000256" key="4">
    <source>
        <dbReference type="ARBA" id="ARBA00022723"/>
    </source>
</evidence>
<evidence type="ECO:0000256" key="15">
    <source>
        <dbReference type="SAM" id="MobiDB-lite"/>
    </source>
</evidence>
<dbReference type="InterPro" id="IPR010666">
    <property type="entry name" value="Znf_GRF"/>
</dbReference>
<feature type="site" description="Transition state stabilizer" evidence="12">
    <location>
        <position position="223"/>
    </location>
</feature>
<keyword evidence="8 11" id="KW-0460">Magnesium</keyword>
<keyword evidence="18" id="KW-1185">Reference proteome</keyword>
<keyword evidence="11" id="KW-0464">Manganese</keyword>
<evidence type="ECO:0000256" key="3">
    <source>
        <dbReference type="ARBA" id="ARBA00013541"/>
    </source>
</evidence>
<feature type="binding site" evidence="11">
    <location>
        <position position="345"/>
    </location>
    <ligand>
        <name>Mg(2+)</name>
        <dbReference type="ChEBI" id="CHEBI:18420"/>
        <label>1</label>
    </ligand>
</feature>
<evidence type="ECO:0000256" key="10">
    <source>
        <dbReference type="PIRSR" id="PIRSR604808-1"/>
    </source>
</evidence>
<dbReference type="EMBL" id="KV454541">
    <property type="protein sequence ID" value="ODV66851.1"/>
    <property type="molecule type" value="Genomic_DNA"/>
</dbReference>
<dbReference type="SUPFAM" id="SSF56219">
    <property type="entry name" value="DNase I-like"/>
    <property type="match status" value="1"/>
</dbReference>
<protein>
    <recommendedName>
        <fullName evidence="3">DNA-(apurinic or apyrimidinic site) endonuclease 2</fullName>
    </recommendedName>
</protein>
<proteinExistence type="inferred from homology"/>
<evidence type="ECO:0000256" key="1">
    <source>
        <dbReference type="ARBA" id="ARBA00001936"/>
    </source>
</evidence>
<evidence type="ECO:0000313" key="18">
    <source>
        <dbReference type="Proteomes" id="UP000095085"/>
    </source>
</evidence>
<evidence type="ECO:0000256" key="14">
    <source>
        <dbReference type="SAM" id="Coils"/>
    </source>
</evidence>
<evidence type="ECO:0000256" key="6">
    <source>
        <dbReference type="ARBA" id="ARBA00022801"/>
    </source>
</evidence>
<evidence type="ECO:0000256" key="12">
    <source>
        <dbReference type="PIRSR" id="PIRSR604808-3"/>
    </source>
</evidence>
<evidence type="ECO:0000256" key="8">
    <source>
        <dbReference type="ARBA" id="ARBA00022842"/>
    </source>
</evidence>
<dbReference type="GO" id="GO:0003677">
    <property type="term" value="F:DNA binding"/>
    <property type="evidence" value="ECO:0007669"/>
    <property type="project" value="InterPro"/>
</dbReference>
<accession>A0A1E4RI05</accession>
<feature type="domain" description="GRF-type" evidence="16">
    <location>
        <begin position="473"/>
        <end position="520"/>
    </location>
</feature>
<dbReference type="STRING" id="984485.A0A1E4RI05"/>
<feature type="binding site" evidence="11">
    <location>
        <position position="346"/>
    </location>
    <ligand>
        <name>Mg(2+)</name>
        <dbReference type="ChEBI" id="CHEBI:18420"/>
        <label>1</label>
    </ligand>
</feature>
<comment type="cofactor">
    <cofactor evidence="11">
        <name>Mg(2+)</name>
        <dbReference type="ChEBI" id="CHEBI:18420"/>
    </cofactor>
    <cofactor evidence="11">
        <name>Mn(2+)</name>
        <dbReference type="ChEBI" id="CHEBI:29035"/>
    </cofactor>
    <text evidence="11">Probably binds two magnesium or manganese ions per subunit.</text>
</comment>
<feature type="binding site" evidence="11">
    <location>
        <position position="223"/>
    </location>
    <ligand>
        <name>Mg(2+)</name>
        <dbReference type="ChEBI" id="CHEBI:18420"/>
        <label>1</label>
    </ligand>
</feature>
<dbReference type="GO" id="GO:0008081">
    <property type="term" value="F:phosphoric diester hydrolase activity"/>
    <property type="evidence" value="ECO:0007669"/>
    <property type="project" value="EnsemblFungi"/>
</dbReference>
<feature type="coiled-coil region" evidence="14">
    <location>
        <begin position="427"/>
        <end position="456"/>
    </location>
</feature>
<dbReference type="InterPro" id="IPR020848">
    <property type="entry name" value="AP_endonuclease_F1_CS"/>
</dbReference>
<feature type="binding site" evidence="11">
    <location>
        <position position="58"/>
    </location>
    <ligand>
        <name>Mg(2+)</name>
        <dbReference type="ChEBI" id="CHEBI:18420"/>
        <label>1</label>
    </ligand>
</feature>
<keyword evidence="6" id="KW-0378">Hydrolase</keyword>
<dbReference type="PANTHER" id="PTHR22748:SF4">
    <property type="entry name" value="DNA-(APURINIC OR APYRIMIDINIC SITE) ENDONUCLEASE 2"/>
    <property type="match status" value="1"/>
</dbReference>
<feature type="active site" description="Proton acceptor" evidence="10">
    <location>
        <position position="346"/>
    </location>
</feature>
<evidence type="ECO:0000256" key="13">
    <source>
        <dbReference type="PROSITE-ProRule" id="PRU01343"/>
    </source>
</evidence>
<keyword evidence="14" id="KW-0175">Coiled coil</keyword>
<comment type="similarity">
    <text evidence="2">Belongs to the DNA repair enzymes AP/ExoA family.</text>
</comment>
<evidence type="ECO:0000256" key="2">
    <source>
        <dbReference type="ARBA" id="ARBA00007092"/>
    </source>
</evidence>
<comment type="cofactor">
    <cofactor evidence="1">
        <name>Mn(2+)</name>
        <dbReference type="ChEBI" id="CHEBI:29035"/>
    </cofactor>
</comment>
<sequence>MEATDGVPDKLAGDTVRYVSFNVNGANTVLNYKPFNKCKDWNEALLKVLKADIISLQELKLTPSNLEGSRLAHLEEYRSFISLPDSKKGYSGVGLFIRKPQKEDSIQVQRSLEVVKAEIGITGHLIHPGSKVKYIEMGDDEKIGGYDEEMDAKMAVSLIDHQGRCVVVELGDNTIVFSVYCPANSNLSTEGDEQRWLFLNQLFKRSHNLHKMGKKIIIMGDLNVCLSLIDHAEHLSQFVKVQKAKVEDDFESRYLNECLEFIKQSRFRKLFNNYVIREGNETEFLYDTTRVVQKQRRNMYTVWNTLTNARQSNYGSRIDFILASDSTMVENIKDSNILPGVYGSDHCPIYTDFDVSNVQGIDQVESKSSCLEAKNYYKLGNKVDILTLFRSYKPQRKQETGTKRKASIQYESRKRKPPQPSISAFFSKRTQQQEEEKEEEINQDELNRLIENSEKRSNFISSLATVYGDAPKCNHDKPCNLRTSLNAKTKGKKYWCCSLTNVEAINNNDNRCNYFQWLNK</sequence>
<dbReference type="GO" id="GO:0003906">
    <property type="term" value="F:DNA-(apurinic or apyrimidinic site) endonuclease activity"/>
    <property type="evidence" value="ECO:0007669"/>
    <property type="project" value="EnsemblFungi"/>
</dbReference>
<evidence type="ECO:0000256" key="5">
    <source>
        <dbReference type="ARBA" id="ARBA00022771"/>
    </source>
</evidence>
<evidence type="ECO:0000313" key="17">
    <source>
        <dbReference type="EMBL" id="ODV66851.1"/>
    </source>
</evidence>
<keyword evidence="9" id="KW-0539">Nucleus</keyword>
<dbReference type="InterPro" id="IPR036691">
    <property type="entry name" value="Endo/exonu/phosph_ase_sf"/>
</dbReference>
<feature type="binding site" evidence="11">
    <location>
        <position position="22"/>
    </location>
    <ligand>
        <name>Mg(2+)</name>
        <dbReference type="ChEBI" id="CHEBI:18420"/>
        <label>1</label>
    </ligand>
</feature>
<evidence type="ECO:0000256" key="11">
    <source>
        <dbReference type="PIRSR" id="PIRSR604808-2"/>
    </source>
</evidence>
<keyword evidence="4 11" id="KW-0479">Metal-binding</keyword>
<organism evidence="17 18">
    <name type="scientific">Hyphopichia burtonii NRRL Y-1933</name>
    <dbReference type="NCBI Taxonomy" id="984485"/>
    <lineage>
        <taxon>Eukaryota</taxon>
        <taxon>Fungi</taxon>
        <taxon>Dikarya</taxon>
        <taxon>Ascomycota</taxon>
        <taxon>Saccharomycotina</taxon>
        <taxon>Pichiomycetes</taxon>
        <taxon>Debaryomycetaceae</taxon>
        <taxon>Hyphopichia</taxon>
    </lineage>
</organism>
<dbReference type="Pfam" id="PF03372">
    <property type="entry name" value="Exo_endo_phos"/>
    <property type="match status" value="1"/>
</dbReference>
<dbReference type="PROSITE" id="PS00726">
    <property type="entry name" value="AP_NUCLEASE_F1_1"/>
    <property type="match status" value="1"/>
</dbReference>
<feature type="active site" evidence="10">
    <location>
        <position position="180"/>
    </location>
</feature>
<feature type="active site" description="Proton donor/acceptor" evidence="10">
    <location>
        <position position="221"/>
    </location>
</feature>
<dbReference type="GO" id="GO:0008270">
    <property type="term" value="F:zinc ion binding"/>
    <property type="evidence" value="ECO:0007669"/>
    <property type="project" value="UniProtKB-KW"/>
</dbReference>
<reference evidence="18" key="1">
    <citation type="submission" date="2016-05" db="EMBL/GenBank/DDBJ databases">
        <title>Comparative genomics of biotechnologically important yeasts.</title>
        <authorList>
            <consortium name="DOE Joint Genome Institute"/>
            <person name="Riley R."/>
            <person name="Haridas S."/>
            <person name="Wolfe K.H."/>
            <person name="Lopes M.R."/>
            <person name="Hittinger C.T."/>
            <person name="Goker M."/>
            <person name="Salamov A."/>
            <person name="Wisecaver J."/>
            <person name="Long T.M."/>
            <person name="Aerts A.L."/>
            <person name="Barry K."/>
            <person name="Choi C."/>
            <person name="Clum A."/>
            <person name="Coughlan A.Y."/>
            <person name="Deshpande S."/>
            <person name="Douglass A.P."/>
            <person name="Hanson S.J."/>
            <person name="Klenk H.-P."/>
            <person name="Labutti K."/>
            <person name="Lapidus A."/>
            <person name="Lindquist E."/>
            <person name="Lipzen A."/>
            <person name="Meier-Kolthoff J.P."/>
            <person name="Ohm R.A."/>
            <person name="Otillar R.P."/>
            <person name="Pangilinan J."/>
            <person name="Peng Y."/>
            <person name="Rokas A."/>
            <person name="Rosa C.A."/>
            <person name="Scheuner C."/>
            <person name="Sibirny A.A."/>
            <person name="Slot J.C."/>
            <person name="Stielow J.B."/>
            <person name="Sun H."/>
            <person name="Kurtzman C.P."/>
            <person name="Blackwell M."/>
            <person name="Grigoriev I.V."/>
            <person name="Jeffries T.W."/>
        </authorList>
    </citation>
    <scope>NUCLEOTIDE SEQUENCE [LARGE SCALE GENOMIC DNA]</scope>
    <source>
        <strain evidence="18">NRRL Y-1933</strain>
    </source>
</reference>
<evidence type="ECO:0000256" key="9">
    <source>
        <dbReference type="ARBA" id="ARBA00023242"/>
    </source>
</evidence>
<dbReference type="GeneID" id="30993215"/>
<dbReference type="Pfam" id="PF06839">
    <property type="entry name" value="Zn_ribbon_GRF"/>
    <property type="match status" value="1"/>
</dbReference>
<name>A0A1E4RI05_9ASCO</name>
<dbReference type="InterPro" id="IPR005135">
    <property type="entry name" value="Endo/exonuclease/phosphatase"/>
</dbReference>
<dbReference type="RefSeq" id="XP_020075918.1">
    <property type="nucleotide sequence ID" value="XM_020218665.1"/>
</dbReference>
<dbReference type="InterPro" id="IPR020847">
    <property type="entry name" value="AP_endonuclease_F1_BS"/>
</dbReference>
<feature type="site" description="Interaction with DNA substrate" evidence="12">
    <location>
        <position position="346"/>
    </location>
</feature>
<keyword evidence="7" id="KW-0862">Zinc</keyword>
<dbReference type="OrthoDB" id="391817at2759"/>
<dbReference type="Gene3D" id="3.60.10.10">
    <property type="entry name" value="Endonuclease/exonuclease/phosphatase"/>
    <property type="match status" value="1"/>
</dbReference>
<dbReference type="InterPro" id="IPR004808">
    <property type="entry name" value="AP_endonuc_1"/>
</dbReference>